<proteinExistence type="predicted"/>
<dbReference type="PROSITE" id="PS51192">
    <property type="entry name" value="HELICASE_ATP_BIND_1"/>
    <property type="match status" value="1"/>
</dbReference>
<accession>A0ABU9LXP2</accession>
<evidence type="ECO:0000256" key="1">
    <source>
        <dbReference type="SAM" id="MobiDB-lite"/>
    </source>
</evidence>
<comment type="caution">
    <text evidence="4">The sequence shown here is derived from an EMBL/GenBank/DDBJ whole genome shotgun (WGS) entry which is preliminary data.</text>
</comment>
<evidence type="ECO:0000313" key="4">
    <source>
        <dbReference type="EMBL" id="MEL5995517.1"/>
    </source>
</evidence>
<dbReference type="Gene3D" id="3.40.50.300">
    <property type="entry name" value="P-loop containing nucleotide triphosphate hydrolases"/>
    <property type="match status" value="1"/>
</dbReference>
<keyword evidence="5" id="KW-1185">Reference proteome</keyword>
<sequence length="1116" mass="126165">MPKPNSTQHVLNFDGPKWPPQHLLPINWLPRQQRVGPWFLRDLKASTEYGIITGFTSLSELVTLFGGNKHQLPPFQAVRVMLGFEQEPRARDKKGWPVHQPLANEIRDYWLRRGISIVHGGAILRTIALLEAPQGWLQMRLLDGLHAKLYVGNTHAMLGSSNFSPYGLGMNRQIEANVRYKRQSRSRAIAKRYEYVRQLGQNFWDEGVDYNARAVELLKSLLQVVTWPEALARAIAEILEGDSLFEAGGLLADAPRLWPHQRQGVAQALYVLDHLGNVLVADPTGSGKTKLVGTLLVALERRKQARQPRPLNLAVVAPPSILDDWQDCCLKLGRAGVERISGGQLSKKEGAPDPYRIREKLQLVDVLVLDEAHRYLNARSLRTQQLVQHSYQHLLLTTATPLNRHATDLLRLIELLDVDNLSDNDLLTLERLRGKPLRRFDEADVEQLRQFVGQFLLRRTRYELTSQIKRQPKEYERPVPLRGCNYPDHKPHPYKTEETSADQKIAERMREVAEQLVGIRYLLDLNPKQSHYLTDEEKRRYLEKRVELAPYLARFTLRQALRSSNAALYEHLAGAQAAADAFGLVELPATRLKTQGVIQQLEAVLSAGSLPKRDPEKLPTALIPQPWLHDAAAWQVHCAAEIAIYRELLELLSQLTESRERGKVQLIAKLLGEGNHKLVLAFDHSLITLERLRMLFEEQQLTGLESFTVTGAQQKARRRLEGDFKLGSSASGIVAFCSDVVSESLNLQQTSDLVQLDMPTVLRVAEQRLGRLDRLDSPHETIASYWPKDSPAFSLKADEHLIQALRHAGQLIGNNLVLPDEHLADYVDKLEHNSITKSLNPFRQAGRDEARWTGLQDALQPVRELKTGPNQLVPQATYEKIWTSRESVKCRVSYVAAEQAWAFFALRSSTTRSGNWYMLVDDESPESDLGRICQALQLRLAGQPAKSLAWEDGDNYLNHFLQKLQAAERQLLPNRARRALEVGEAIVRVHLKSIGKDKASTSDPRAVLLRQVLSLFQPAKTLSGPESSRDEVMVDFGKLAAHWLQLLLPHVRKLRQANKNHRHIISLKTLKKHGAEILLPIEVLQHLLDEAGVLPTVDYRIAACIIGVAKQSELVD</sequence>
<dbReference type="CDD" id="cd09117">
    <property type="entry name" value="PLDc_Bfil_DEXD_like"/>
    <property type="match status" value="1"/>
</dbReference>
<dbReference type="InterPro" id="IPR001650">
    <property type="entry name" value="Helicase_C-like"/>
</dbReference>
<dbReference type="InterPro" id="IPR038718">
    <property type="entry name" value="SNF2-like_sf"/>
</dbReference>
<gene>
    <name evidence="4" type="ORF">AAFH49_14970</name>
</gene>
<evidence type="ECO:0000259" key="3">
    <source>
        <dbReference type="PROSITE" id="PS51194"/>
    </source>
</evidence>
<evidence type="ECO:0000313" key="5">
    <source>
        <dbReference type="Proteomes" id="UP001479606"/>
    </source>
</evidence>
<feature type="domain" description="Helicase C-terminal" evidence="3">
    <location>
        <begin position="662"/>
        <end position="824"/>
    </location>
</feature>
<name>A0ABU9LXP2_9BACT</name>
<dbReference type="RefSeq" id="WP_342299402.1">
    <property type="nucleotide sequence ID" value="NZ_JBCEVZ010000039.1"/>
</dbReference>
<dbReference type="SMART" id="SM00382">
    <property type="entry name" value="AAA"/>
    <property type="match status" value="1"/>
</dbReference>
<dbReference type="Gene3D" id="3.40.50.10810">
    <property type="entry name" value="Tandem AAA-ATPase domain"/>
    <property type="match status" value="2"/>
</dbReference>
<dbReference type="PANTHER" id="PTHR10799">
    <property type="entry name" value="SNF2/RAD54 HELICASE FAMILY"/>
    <property type="match status" value="1"/>
</dbReference>
<dbReference type="InterPro" id="IPR027417">
    <property type="entry name" value="P-loop_NTPase"/>
</dbReference>
<evidence type="ECO:0000259" key="2">
    <source>
        <dbReference type="PROSITE" id="PS51192"/>
    </source>
</evidence>
<dbReference type="Pfam" id="PF00176">
    <property type="entry name" value="SNF2-rel_dom"/>
    <property type="match status" value="1"/>
</dbReference>
<dbReference type="InterPro" id="IPR000330">
    <property type="entry name" value="SNF2_N"/>
</dbReference>
<dbReference type="Pfam" id="PF00271">
    <property type="entry name" value="Helicase_C"/>
    <property type="match status" value="1"/>
</dbReference>
<feature type="region of interest" description="Disordered" evidence="1">
    <location>
        <begin position="478"/>
        <end position="501"/>
    </location>
</feature>
<organism evidence="4 5">
    <name type="scientific">Hymenobacter segetis</name>
    <dbReference type="NCBI Taxonomy" id="2025509"/>
    <lineage>
        <taxon>Bacteria</taxon>
        <taxon>Pseudomonadati</taxon>
        <taxon>Bacteroidota</taxon>
        <taxon>Cytophagia</taxon>
        <taxon>Cytophagales</taxon>
        <taxon>Hymenobacteraceae</taxon>
        <taxon>Hymenobacter</taxon>
    </lineage>
</organism>
<feature type="domain" description="Helicase ATP-binding" evidence="2">
    <location>
        <begin position="269"/>
        <end position="419"/>
    </location>
</feature>
<dbReference type="PROSITE" id="PS51194">
    <property type="entry name" value="HELICASE_CTER"/>
    <property type="match status" value="1"/>
</dbReference>
<dbReference type="EMBL" id="JBCEVZ010000039">
    <property type="protein sequence ID" value="MEL5995517.1"/>
    <property type="molecule type" value="Genomic_DNA"/>
</dbReference>
<dbReference type="InterPro" id="IPR014001">
    <property type="entry name" value="Helicase_ATP-bd"/>
</dbReference>
<dbReference type="Proteomes" id="UP001479606">
    <property type="component" value="Unassembled WGS sequence"/>
</dbReference>
<dbReference type="SUPFAM" id="SSF52540">
    <property type="entry name" value="P-loop containing nucleoside triphosphate hydrolases"/>
    <property type="match status" value="2"/>
</dbReference>
<reference evidence="4 5" key="1">
    <citation type="journal article" date="2018" name="Arch. Microbiol.">
        <title>Hymenobacter segetis sp. nov., isolated from soil.</title>
        <authorList>
            <person name="Ten L.N."/>
            <person name="Lim S.J."/>
            <person name="Kim B.O."/>
            <person name="Kang I.K."/>
            <person name="Jung H.Y."/>
        </authorList>
    </citation>
    <scope>NUCLEOTIDE SEQUENCE [LARGE SCALE GENOMIC DNA]</scope>
    <source>
        <strain evidence="4 5">S7-3-11</strain>
    </source>
</reference>
<feature type="compositionally biased region" description="Basic and acidic residues" evidence="1">
    <location>
        <begin position="487"/>
        <end position="498"/>
    </location>
</feature>
<dbReference type="SMART" id="SM00487">
    <property type="entry name" value="DEXDc"/>
    <property type="match status" value="1"/>
</dbReference>
<dbReference type="InterPro" id="IPR003593">
    <property type="entry name" value="AAA+_ATPase"/>
</dbReference>
<protein>
    <submittedName>
        <fullName evidence="4">SNF2-related protein</fullName>
    </submittedName>
</protein>